<dbReference type="InterPro" id="IPR039420">
    <property type="entry name" value="WalR-like"/>
</dbReference>
<dbReference type="GO" id="GO:0000160">
    <property type="term" value="P:phosphorelay signal transduction system"/>
    <property type="evidence" value="ECO:0007669"/>
    <property type="project" value="InterPro"/>
</dbReference>
<dbReference type="PANTHER" id="PTHR43214:SF43">
    <property type="entry name" value="TWO-COMPONENT RESPONSE REGULATOR"/>
    <property type="match status" value="1"/>
</dbReference>
<feature type="modified residue" description="4-aspartylphosphate" evidence="3">
    <location>
        <position position="59"/>
    </location>
</feature>
<evidence type="ECO:0000313" key="7">
    <source>
        <dbReference type="Proteomes" id="UP000664209"/>
    </source>
</evidence>
<reference evidence="6" key="1">
    <citation type="submission" date="2021-03" db="EMBL/GenBank/DDBJ databases">
        <title>Actinotalea soli sp. nov., isolated from soil.</title>
        <authorList>
            <person name="Ping W."/>
            <person name="Zhang J."/>
        </authorList>
    </citation>
    <scope>NUCLEOTIDE SEQUENCE</scope>
    <source>
        <strain evidence="6">BY-33</strain>
    </source>
</reference>
<dbReference type="CDD" id="cd06170">
    <property type="entry name" value="LuxR_C_like"/>
    <property type="match status" value="1"/>
</dbReference>
<accession>A0A939LNL7</accession>
<dbReference type="SUPFAM" id="SSF52172">
    <property type="entry name" value="CheY-like"/>
    <property type="match status" value="1"/>
</dbReference>
<organism evidence="6 7">
    <name type="scientific">Actinotalea soli</name>
    <dbReference type="NCBI Taxonomy" id="2819234"/>
    <lineage>
        <taxon>Bacteria</taxon>
        <taxon>Bacillati</taxon>
        <taxon>Actinomycetota</taxon>
        <taxon>Actinomycetes</taxon>
        <taxon>Micrococcales</taxon>
        <taxon>Cellulomonadaceae</taxon>
        <taxon>Actinotalea</taxon>
    </lineage>
</organism>
<evidence type="ECO:0000256" key="3">
    <source>
        <dbReference type="PROSITE-ProRule" id="PRU00169"/>
    </source>
</evidence>
<evidence type="ECO:0000256" key="1">
    <source>
        <dbReference type="ARBA" id="ARBA00022553"/>
    </source>
</evidence>
<dbReference type="CDD" id="cd17535">
    <property type="entry name" value="REC_NarL-like"/>
    <property type="match status" value="1"/>
</dbReference>
<evidence type="ECO:0000259" key="4">
    <source>
        <dbReference type="PROSITE" id="PS50043"/>
    </source>
</evidence>
<dbReference type="SUPFAM" id="SSF46894">
    <property type="entry name" value="C-terminal effector domain of the bipartite response regulators"/>
    <property type="match status" value="1"/>
</dbReference>
<dbReference type="PROSITE" id="PS50110">
    <property type="entry name" value="RESPONSE_REGULATORY"/>
    <property type="match status" value="1"/>
</dbReference>
<evidence type="ECO:0000256" key="2">
    <source>
        <dbReference type="ARBA" id="ARBA00023125"/>
    </source>
</evidence>
<name>A0A939LNL7_9CELL</name>
<feature type="domain" description="Response regulatory" evidence="5">
    <location>
        <begin position="8"/>
        <end position="124"/>
    </location>
</feature>
<comment type="caution">
    <text evidence="6">The sequence shown here is derived from an EMBL/GenBank/DDBJ whole genome shotgun (WGS) entry which is preliminary data.</text>
</comment>
<proteinExistence type="predicted"/>
<dbReference type="InterPro" id="IPR000792">
    <property type="entry name" value="Tscrpt_reg_LuxR_C"/>
</dbReference>
<feature type="domain" description="HTH luxR-type" evidence="4">
    <location>
        <begin position="149"/>
        <end position="214"/>
    </location>
</feature>
<keyword evidence="2" id="KW-0238">DNA-binding</keyword>
<evidence type="ECO:0000313" key="6">
    <source>
        <dbReference type="EMBL" id="MBO1751767.1"/>
    </source>
</evidence>
<dbReference type="Gene3D" id="3.40.50.2300">
    <property type="match status" value="1"/>
</dbReference>
<dbReference type="GO" id="GO:0006355">
    <property type="term" value="P:regulation of DNA-templated transcription"/>
    <property type="evidence" value="ECO:0007669"/>
    <property type="project" value="InterPro"/>
</dbReference>
<dbReference type="Proteomes" id="UP000664209">
    <property type="component" value="Unassembled WGS sequence"/>
</dbReference>
<protein>
    <submittedName>
        <fullName evidence="6">Response regulator transcription factor</fullName>
    </submittedName>
</protein>
<keyword evidence="1 3" id="KW-0597">Phosphoprotein</keyword>
<sequence length="227" mass="24188">MSAGAPVRVVVVDDHPVFRIGMTALLRSLPGVDVVGEAGSAAGAHEVLTRTRPDVVVMDLDLGDGSGVEVTREILRVAPEIGVLVMTMLGDDDSVFAAIRAGARGYLLKGASPSEVERAVRAVGNGEALLGQQVVQRALGYLSGSRTRGRVPFPELTDREREVTEMVARGYDNATIARRLVLSTKTVRNYVYGVQAKLDVGDRARLIVRARQEGLGVDESPAEAADR</sequence>
<gene>
    <name evidence="6" type="ORF">J4G33_08135</name>
</gene>
<dbReference type="SMART" id="SM00421">
    <property type="entry name" value="HTH_LUXR"/>
    <property type="match status" value="1"/>
</dbReference>
<dbReference type="EMBL" id="JAGEMK010000003">
    <property type="protein sequence ID" value="MBO1751767.1"/>
    <property type="molecule type" value="Genomic_DNA"/>
</dbReference>
<evidence type="ECO:0000259" key="5">
    <source>
        <dbReference type="PROSITE" id="PS50110"/>
    </source>
</evidence>
<dbReference type="SMART" id="SM00448">
    <property type="entry name" value="REC"/>
    <property type="match status" value="1"/>
</dbReference>
<dbReference type="PRINTS" id="PR00038">
    <property type="entry name" value="HTHLUXR"/>
</dbReference>
<dbReference type="Pfam" id="PF00196">
    <property type="entry name" value="GerE"/>
    <property type="match status" value="1"/>
</dbReference>
<dbReference type="RefSeq" id="WP_208055434.1">
    <property type="nucleotide sequence ID" value="NZ_JAGEMK010000003.1"/>
</dbReference>
<dbReference type="InterPro" id="IPR058245">
    <property type="entry name" value="NreC/VraR/RcsB-like_REC"/>
</dbReference>
<dbReference type="InterPro" id="IPR001789">
    <property type="entry name" value="Sig_transdc_resp-reg_receiver"/>
</dbReference>
<dbReference type="AlphaFoldDB" id="A0A939LNL7"/>
<dbReference type="GO" id="GO:0003677">
    <property type="term" value="F:DNA binding"/>
    <property type="evidence" value="ECO:0007669"/>
    <property type="project" value="UniProtKB-KW"/>
</dbReference>
<dbReference type="PANTHER" id="PTHR43214">
    <property type="entry name" value="TWO-COMPONENT RESPONSE REGULATOR"/>
    <property type="match status" value="1"/>
</dbReference>
<dbReference type="InterPro" id="IPR011006">
    <property type="entry name" value="CheY-like_superfamily"/>
</dbReference>
<dbReference type="Pfam" id="PF00072">
    <property type="entry name" value="Response_reg"/>
    <property type="match status" value="1"/>
</dbReference>
<keyword evidence="7" id="KW-1185">Reference proteome</keyword>
<dbReference type="InterPro" id="IPR016032">
    <property type="entry name" value="Sig_transdc_resp-reg_C-effctor"/>
</dbReference>
<dbReference type="PROSITE" id="PS50043">
    <property type="entry name" value="HTH_LUXR_2"/>
    <property type="match status" value="1"/>
</dbReference>